<reference evidence="4" key="1">
    <citation type="submission" date="2020-10" db="EMBL/GenBank/DDBJ databases">
        <authorList>
            <person name="Gilroy R."/>
        </authorList>
    </citation>
    <scope>NUCLEOTIDE SEQUENCE</scope>
    <source>
        <strain evidence="4">USAMLcec3-3695</strain>
    </source>
</reference>
<keyword evidence="2" id="KW-0012">Acyltransferase</keyword>
<evidence type="ECO:0000256" key="2">
    <source>
        <dbReference type="ARBA" id="ARBA00023315"/>
    </source>
</evidence>
<dbReference type="SUPFAM" id="SSF55729">
    <property type="entry name" value="Acyl-CoA N-acyltransferases (Nat)"/>
    <property type="match status" value="1"/>
</dbReference>
<feature type="domain" description="N-acetyltransferase" evidence="3">
    <location>
        <begin position="6"/>
        <end position="132"/>
    </location>
</feature>
<dbReference type="InterPro" id="IPR016181">
    <property type="entry name" value="Acyl_CoA_acyltransferase"/>
</dbReference>
<dbReference type="Pfam" id="PF13673">
    <property type="entry name" value="Acetyltransf_10"/>
    <property type="match status" value="1"/>
</dbReference>
<dbReference type="GO" id="GO:0005737">
    <property type="term" value="C:cytoplasm"/>
    <property type="evidence" value="ECO:0007669"/>
    <property type="project" value="TreeGrafter"/>
</dbReference>
<dbReference type="EMBL" id="DVNB01000065">
    <property type="protein sequence ID" value="HIU57385.1"/>
    <property type="molecule type" value="Genomic_DNA"/>
</dbReference>
<accession>A0A9D1MBN0</accession>
<keyword evidence="1" id="KW-0808">Transferase</keyword>
<dbReference type="InterPro" id="IPR045039">
    <property type="entry name" value="NSI-like"/>
</dbReference>
<evidence type="ECO:0000313" key="5">
    <source>
        <dbReference type="Proteomes" id="UP000824109"/>
    </source>
</evidence>
<protein>
    <submittedName>
        <fullName evidence="4">GNAT family N-acetyltransferase</fullName>
    </submittedName>
</protein>
<proteinExistence type="predicted"/>
<dbReference type="AlphaFoldDB" id="A0A9D1MBN0"/>
<dbReference type="PANTHER" id="PTHR43626:SF4">
    <property type="entry name" value="GCN5-RELATED N-ACETYLTRANSFERASE 2, CHLOROPLASTIC"/>
    <property type="match status" value="1"/>
</dbReference>
<dbReference type="GO" id="GO:0008080">
    <property type="term" value="F:N-acetyltransferase activity"/>
    <property type="evidence" value="ECO:0007669"/>
    <property type="project" value="InterPro"/>
</dbReference>
<reference evidence="4" key="2">
    <citation type="journal article" date="2021" name="PeerJ">
        <title>Extensive microbial diversity within the chicken gut microbiome revealed by metagenomics and culture.</title>
        <authorList>
            <person name="Gilroy R."/>
            <person name="Ravi A."/>
            <person name="Getino M."/>
            <person name="Pursley I."/>
            <person name="Horton D.L."/>
            <person name="Alikhan N.F."/>
            <person name="Baker D."/>
            <person name="Gharbi K."/>
            <person name="Hall N."/>
            <person name="Watson M."/>
            <person name="Adriaenssens E.M."/>
            <person name="Foster-Nyarko E."/>
            <person name="Jarju S."/>
            <person name="Secka A."/>
            <person name="Antonio M."/>
            <person name="Oren A."/>
            <person name="Chaudhuri R.R."/>
            <person name="La Ragione R."/>
            <person name="Hildebrand F."/>
            <person name="Pallen M.J."/>
        </authorList>
    </citation>
    <scope>NUCLEOTIDE SEQUENCE</scope>
    <source>
        <strain evidence="4">USAMLcec3-3695</strain>
    </source>
</reference>
<dbReference type="CDD" id="cd04301">
    <property type="entry name" value="NAT_SF"/>
    <property type="match status" value="1"/>
</dbReference>
<evidence type="ECO:0000256" key="1">
    <source>
        <dbReference type="ARBA" id="ARBA00022679"/>
    </source>
</evidence>
<dbReference type="Proteomes" id="UP000824109">
    <property type="component" value="Unassembled WGS sequence"/>
</dbReference>
<comment type="caution">
    <text evidence="4">The sequence shown here is derived from an EMBL/GenBank/DDBJ whole genome shotgun (WGS) entry which is preliminary data.</text>
</comment>
<organism evidence="4 5">
    <name type="scientific">Candidatus Ornithomonoglobus merdipullorum</name>
    <dbReference type="NCBI Taxonomy" id="2840895"/>
    <lineage>
        <taxon>Bacteria</taxon>
        <taxon>Bacillati</taxon>
        <taxon>Bacillota</taxon>
        <taxon>Clostridia</taxon>
        <taxon>Candidatus Ornithomonoglobus</taxon>
    </lineage>
</organism>
<dbReference type="PANTHER" id="PTHR43626">
    <property type="entry name" value="ACYL-COA N-ACYLTRANSFERASE"/>
    <property type="match status" value="1"/>
</dbReference>
<name>A0A9D1MBN0_9FIRM</name>
<evidence type="ECO:0000259" key="3">
    <source>
        <dbReference type="PROSITE" id="PS51186"/>
    </source>
</evidence>
<evidence type="ECO:0000313" key="4">
    <source>
        <dbReference type="EMBL" id="HIU57385.1"/>
    </source>
</evidence>
<dbReference type="InterPro" id="IPR000182">
    <property type="entry name" value="GNAT_dom"/>
</dbReference>
<gene>
    <name evidence="4" type="ORF">IAA61_06190</name>
</gene>
<dbReference type="PROSITE" id="PS51186">
    <property type="entry name" value="GNAT"/>
    <property type="match status" value="1"/>
</dbReference>
<sequence>MEIIYTNGHDYAPEALEELFLSVDWESGRHPQKLAEALKNYETVIAAWDGKRLAGMLCAMDDGVMTAYVHYLLVDPRYQGKGIGRRLIELAKEKYKGYMKIVLAAYNDAVDFYISCGFKKDEGETPMYFAEL</sequence>
<dbReference type="Gene3D" id="3.40.630.30">
    <property type="match status" value="1"/>
</dbReference>